<proteinExistence type="predicted"/>
<protein>
    <submittedName>
        <fullName evidence="1">Uncharacterized protein</fullName>
    </submittedName>
</protein>
<dbReference type="Proteomes" id="UP001215280">
    <property type="component" value="Unassembled WGS sequence"/>
</dbReference>
<dbReference type="InterPro" id="IPR032675">
    <property type="entry name" value="LRR_dom_sf"/>
</dbReference>
<gene>
    <name evidence="1" type="ORF">DFH07DRAFT_836669</name>
</gene>
<comment type="caution">
    <text evidence="1">The sequence shown here is derived from an EMBL/GenBank/DDBJ whole genome shotgun (WGS) entry which is preliminary data.</text>
</comment>
<evidence type="ECO:0000313" key="2">
    <source>
        <dbReference type="Proteomes" id="UP001215280"/>
    </source>
</evidence>
<sequence length="597" mass="66001">MGQRHQVFMVARVALRGATTTRYRCVGAFHHQWCYGRLPLKAARRFITLIKQKDNAEIVKDELRAIQGKYGSSADTSEPKFPDIPCPYSTFLLASAWCVDLEGPNYYASGVSFQNSVLETTMGSADGDNNDGITVFDVTDPTNPSYCFVSIYGLEAGGRVEERVPLSAEQYVRAYYRIPSGTEKEDEHVKLTEQDVQEKIDSLRHERLMTLDVLAEAWPHEYKKPATTPSAVEDTAPASTAFPNLADLSLKPAVEHAIQVGEIEELERLVWHPGKAKRIKSILQAQNPFPDSALPLLAKVVQHEAETGETVLDLGLPLSGPQVVAFLTLSERSNVELLNLSHNPNLTLDGLYQILSATPKLRRLVLLDTSISDEHILQLLKADSKLPNTVEELIHPALLSAQDPAGYPTRFAYAGLNHHMHNASTASLAIFTPASIVQCLTDLLFPFAYASAYDLYSLTGSSLVPQAAFASGMRSEEVPWGQRKIHCFPAHVDDPFHGPSSWLFAASWSSFDPSAHRYGFVFIEGTAGGAARKWKLCDLGGFLKGMESEGRPLPTDSAVEKLEGIFTKLTSQGSKFWTDDEFSPFMPTFMMCHNSRY</sequence>
<dbReference type="Gene3D" id="3.80.10.10">
    <property type="entry name" value="Ribonuclease Inhibitor"/>
    <property type="match status" value="1"/>
</dbReference>
<name>A0AAD7N264_9AGAR</name>
<evidence type="ECO:0000313" key="1">
    <source>
        <dbReference type="EMBL" id="KAJ7742508.1"/>
    </source>
</evidence>
<dbReference type="EMBL" id="JARJLG010000117">
    <property type="protein sequence ID" value="KAJ7742508.1"/>
    <property type="molecule type" value="Genomic_DNA"/>
</dbReference>
<keyword evidence="2" id="KW-1185">Reference proteome</keyword>
<organism evidence="1 2">
    <name type="scientific">Mycena maculata</name>
    <dbReference type="NCBI Taxonomy" id="230809"/>
    <lineage>
        <taxon>Eukaryota</taxon>
        <taxon>Fungi</taxon>
        <taxon>Dikarya</taxon>
        <taxon>Basidiomycota</taxon>
        <taxon>Agaricomycotina</taxon>
        <taxon>Agaricomycetes</taxon>
        <taxon>Agaricomycetidae</taxon>
        <taxon>Agaricales</taxon>
        <taxon>Marasmiineae</taxon>
        <taxon>Mycenaceae</taxon>
        <taxon>Mycena</taxon>
    </lineage>
</organism>
<dbReference type="SUPFAM" id="SSF52047">
    <property type="entry name" value="RNI-like"/>
    <property type="match status" value="1"/>
</dbReference>
<dbReference type="AlphaFoldDB" id="A0AAD7N264"/>
<accession>A0AAD7N264</accession>
<reference evidence="1" key="1">
    <citation type="submission" date="2023-03" db="EMBL/GenBank/DDBJ databases">
        <title>Massive genome expansion in bonnet fungi (Mycena s.s.) driven by repeated elements and novel gene families across ecological guilds.</title>
        <authorList>
            <consortium name="Lawrence Berkeley National Laboratory"/>
            <person name="Harder C.B."/>
            <person name="Miyauchi S."/>
            <person name="Viragh M."/>
            <person name="Kuo A."/>
            <person name="Thoen E."/>
            <person name="Andreopoulos B."/>
            <person name="Lu D."/>
            <person name="Skrede I."/>
            <person name="Drula E."/>
            <person name="Henrissat B."/>
            <person name="Morin E."/>
            <person name="Kohler A."/>
            <person name="Barry K."/>
            <person name="LaButti K."/>
            <person name="Morin E."/>
            <person name="Salamov A."/>
            <person name="Lipzen A."/>
            <person name="Mereny Z."/>
            <person name="Hegedus B."/>
            <person name="Baldrian P."/>
            <person name="Stursova M."/>
            <person name="Weitz H."/>
            <person name="Taylor A."/>
            <person name="Grigoriev I.V."/>
            <person name="Nagy L.G."/>
            <person name="Martin F."/>
            <person name="Kauserud H."/>
        </authorList>
    </citation>
    <scope>NUCLEOTIDE SEQUENCE</scope>
    <source>
        <strain evidence="1">CBHHK188m</strain>
    </source>
</reference>